<dbReference type="GO" id="GO:0005576">
    <property type="term" value="C:extracellular region"/>
    <property type="evidence" value="ECO:0007669"/>
    <property type="project" value="InterPro"/>
</dbReference>
<organism evidence="9 10">
    <name type="scientific">Lingula anatina</name>
    <name type="common">Brachiopod</name>
    <name type="synonym">Lingula unguis</name>
    <dbReference type="NCBI Taxonomy" id="7574"/>
    <lineage>
        <taxon>Eukaryota</taxon>
        <taxon>Metazoa</taxon>
        <taxon>Spiralia</taxon>
        <taxon>Lophotrochozoa</taxon>
        <taxon>Brachiopoda</taxon>
        <taxon>Linguliformea</taxon>
        <taxon>Lingulata</taxon>
        <taxon>Lingulida</taxon>
        <taxon>Linguloidea</taxon>
        <taxon>Lingulidae</taxon>
        <taxon>Lingula</taxon>
    </lineage>
</organism>
<dbReference type="KEGG" id="lak:106166191"/>
<dbReference type="Gene3D" id="2.170.140.10">
    <property type="entry name" value="Chitin binding domain"/>
    <property type="match status" value="2"/>
</dbReference>
<dbReference type="InParanoid" id="A0A1S3IPH4"/>
<gene>
    <name evidence="10" type="primary">LOC106166191</name>
</gene>
<keyword evidence="2" id="KW-0732">Signal</keyword>
<keyword evidence="7" id="KW-0472">Membrane</keyword>
<dbReference type="PANTHER" id="PTHR23301:SF97">
    <property type="entry name" value="RE09177P"/>
    <property type="match status" value="1"/>
</dbReference>
<name>A0A1S3IPH4_LINAN</name>
<feature type="region of interest" description="Disordered" evidence="6">
    <location>
        <begin position="434"/>
        <end position="453"/>
    </location>
</feature>
<protein>
    <submittedName>
        <fullName evidence="10">Uncharacterized protein LOC106166191</fullName>
    </submittedName>
</protein>
<dbReference type="AlphaFoldDB" id="A0A1S3IPH4"/>
<dbReference type="Pfam" id="PF01607">
    <property type="entry name" value="CBM_14"/>
    <property type="match status" value="1"/>
</dbReference>
<evidence type="ECO:0000259" key="8">
    <source>
        <dbReference type="PROSITE" id="PS50940"/>
    </source>
</evidence>
<dbReference type="PROSITE" id="PS50940">
    <property type="entry name" value="CHIT_BIND_II"/>
    <property type="match status" value="1"/>
</dbReference>
<evidence type="ECO:0000256" key="3">
    <source>
        <dbReference type="ARBA" id="ARBA00022737"/>
    </source>
</evidence>
<evidence type="ECO:0000256" key="2">
    <source>
        <dbReference type="ARBA" id="ARBA00022729"/>
    </source>
</evidence>
<accession>A0A1S3IPH4</accession>
<reference evidence="10" key="2">
    <citation type="submission" date="2025-08" db="UniProtKB">
        <authorList>
            <consortium name="RefSeq"/>
        </authorList>
    </citation>
    <scope>IDENTIFICATION</scope>
</reference>
<dbReference type="STRING" id="7574.A0A1S3IPH4"/>
<sequence length="453" mass="50857">MENQEMSVTMQERVKAALTDRLGMFTRSDAQRARFMQYCVYISVAVLLVLSAMMIIVFPIVFDSFYGRAVHPINQDTLTATTAEKHVPIDKQETTEMIPTTSTELELSTEVDIATTEGQPSKTTAKPKKKTKIPSTTVTTRKPTTTEKATTTTTSPTTTVPKSTTSPPSTTTTTRKTTTTPLSPTIPHWWRLRLSFSIPQPCRRGAKYLHVNCRKYHTCMTDFTLHEAQCPGGTMFNPRSKKCDLEKYVHEFCYRVRLTEPEPPVQRRIITTTTTEAPETTTPPPLFNPPIPCETNSLFPHVNCTLFYKCGDNGFPSVLTCPPSSEPVIGTLFYNERTKTCDQFNNVQECTMGAHRTVAVNLMNQFNPPFPCKNGKTYPHPDCKKYYTCVGEVPTEKTCLQQFKRMHFTTKGGGCVDATKTLLSGECNNSDERQIDFRKGDGGNNNVEDTDRN</sequence>
<dbReference type="InterPro" id="IPR036508">
    <property type="entry name" value="Chitin-bd_dom_sf"/>
</dbReference>
<proteinExistence type="predicted"/>
<evidence type="ECO:0000313" key="9">
    <source>
        <dbReference type="Proteomes" id="UP000085678"/>
    </source>
</evidence>
<keyword evidence="1" id="KW-0147">Chitin-binding</keyword>
<evidence type="ECO:0000256" key="5">
    <source>
        <dbReference type="ARBA" id="ARBA00023180"/>
    </source>
</evidence>
<dbReference type="OrthoDB" id="6139734at2759"/>
<keyword evidence="7" id="KW-1133">Transmembrane helix</keyword>
<evidence type="ECO:0000256" key="4">
    <source>
        <dbReference type="ARBA" id="ARBA00023157"/>
    </source>
</evidence>
<evidence type="ECO:0000256" key="1">
    <source>
        <dbReference type="ARBA" id="ARBA00022669"/>
    </source>
</evidence>
<keyword evidence="7" id="KW-0812">Transmembrane</keyword>
<dbReference type="Proteomes" id="UP000085678">
    <property type="component" value="Unplaced"/>
</dbReference>
<dbReference type="GeneID" id="106166191"/>
<evidence type="ECO:0000256" key="7">
    <source>
        <dbReference type="SAM" id="Phobius"/>
    </source>
</evidence>
<dbReference type="SUPFAM" id="SSF57625">
    <property type="entry name" value="Invertebrate chitin-binding proteins"/>
    <property type="match status" value="3"/>
</dbReference>
<feature type="domain" description="Chitin-binding type-2" evidence="8">
    <location>
        <begin position="199"/>
        <end position="255"/>
    </location>
</feature>
<keyword evidence="5" id="KW-0325">Glycoprotein</keyword>
<feature type="compositionally biased region" description="Low complexity" evidence="6">
    <location>
        <begin position="133"/>
        <end position="182"/>
    </location>
</feature>
<feature type="region of interest" description="Disordered" evidence="6">
    <location>
        <begin position="115"/>
        <end position="182"/>
    </location>
</feature>
<dbReference type="PANTHER" id="PTHR23301">
    <property type="entry name" value="CHITIN BINDING PERITROPHIN-A"/>
    <property type="match status" value="1"/>
</dbReference>
<feature type="transmembrane region" description="Helical" evidence="7">
    <location>
        <begin position="38"/>
        <end position="62"/>
    </location>
</feature>
<dbReference type="InterPro" id="IPR002557">
    <property type="entry name" value="Chitin-bd_dom"/>
</dbReference>
<reference evidence="10" key="1">
    <citation type="journal article" date="2015" name="Nat. Commun.">
        <title>The Lingula genome provides insights into brachiopod evolution and the origin of phosphate biomineralization.</title>
        <authorList>
            <person name="Luo Y.J."/>
            <person name="Takeuchi T."/>
            <person name="Koyanagi R."/>
            <person name="Yamada L."/>
            <person name="Kanda M."/>
            <person name="Khalturina M."/>
            <person name="Fujie M."/>
            <person name="Yamasaki S.I."/>
            <person name="Endo K."/>
            <person name="Satoh N."/>
        </authorList>
    </citation>
    <scope>NUCLEOTIDE SEQUENCE</scope>
</reference>
<keyword evidence="9" id="KW-1185">Reference proteome</keyword>
<keyword evidence="4" id="KW-1015">Disulfide bond</keyword>
<dbReference type="InterPro" id="IPR051940">
    <property type="entry name" value="Chitin_bind-dev_reg"/>
</dbReference>
<dbReference type="GO" id="GO:0008061">
    <property type="term" value="F:chitin binding"/>
    <property type="evidence" value="ECO:0007669"/>
    <property type="project" value="UniProtKB-KW"/>
</dbReference>
<dbReference type="RefSeq" id="XP_013400120.1">
    <property type="nucleotide sequence ID" value="XM_013544666.1"/>
</dbReference>
<keyword evidence="3" id="KW-0677">Repeat</keyword>
<evidence type="ECO:0000313" key="10">
    <source>
        <dbReference type="RefSeq" id="XP_013400120.1"/>
    </source>
</evidence>
<dbReference type="SMART" id="SM00494">
    <property type="entry name" value="ChtBD2"/>
    <property type="match status" value="3"/>
</dbReference>
<evidence type="ECO:0000256" key="6">
    <source>
        <dbReference type="SAM" id="MobiDB-lite"/>
    </source>
</evidence>